<sequence length="162" mass="16907">METQITAGNGKLTTSGLGSNSAAKEAVKVAFDYLEANLSRINGHAKAGDHDFHLHTVELHNTGAARAMTLASFVAFCSGALGKPIQSQMVVLGDMSLGGSVAPVENLAECLQVAFDAGAKRILIPMSSAADIPTVTAELFTKFQTSFFSDPIDAVFKAFGVD</sequence>
<keyword evidence="2" id="KW-0645">Protease</keyword>
<evidence type="ECO:0000313" key="2">
    <source>
        <dbReference type="EMBL" id="MBP2292233.1"/>
    </source>
</evidence>
<dbReference type="Proteomes" id="UP000781958">
    <property type="component" value="Unassembled WGS sequence"/>
</dbReference>
<organism evidence="2 3">
    <name type="scientific">Azospirillum rugosum</name>
    <dbReference type="NCBI Taxonomy" id="416170"/>
    <lineage>
        <taxon>Bacteria</taxon>
        <taxon>Pseudomonadati</taxon>
        <taxon>Pseudomonadota</taxon>
        <taxon>Alphaproteobacteria</taxon>
        <taxon>Rhodospirillales</taxon>
        <taxon>Azospirillaceae</taxon>
        <taxon>Azospirillum</taxon>
    </lineage>
</organism>
<dbReference type="InterPro" id="IPR027065">
    <property type="entry name" value="Lon_Prtase"/>
</dbReference>
<gene>
    <name evidence="2" type="ORF">J2851_002003</name>
</gene>
<dbReference type="PANTHER" id="PTHR10046">
    <property type="entry name" value="ATP DEPENDENT LON PROTEASE FAMILY MEMBER"/>
    <property type="match status" value="1"/>
</dbReference>
<dbReference type="SUPFAM" id="SSF54211">
    <property type="entry name" value="Ribosomal protein S5 domain 2-like"/>
    <property type="match status" value="1"/>
</dbReference>
<dbReference type="GO" id="GO:0008233">
    <property type="term" value="F:peptidase activity"/>
    <property type="evidence" value="ECO:0007669"/>
    <property type="project" value="UniProtKB-KW"/>
</dbReference>
<dbReference type="InterPro" id="IPR014721">
    <property type="entry name" value="Ribsml_uS5_D2-typ_fold_subgr"/>
</dbReference>
<feature type="domain" description="Lon proteolytic" evidence="1">
    <location>
        <begin position="2"/>
        <end position="157"/>
    </location>
</feature>
<evidence type="ECO:0000313" key="3">
    <source>
        <dbReference type="Proteomes" id="UP000781958"/>
    </source>
</evidence>
<evidence type="ECO:0000259" key="1">
    <source>
        <dbReference type="Pfam" id="PF05362"/>
    </source>
</evidence>
<dbReference type="Gene3D" id="3.30.230.10">
    <property type="match status" value="1"/>
</dbReference>
<name>A0ABS4SI40_9PROT</name>
<dbReference type="InterPro" id="IPR020568">
    <property type="entry name" value="Ribosomal_Su5_D2-typ_SF"/>
</dbReference>
<proteinExistence type="predicted"/>
<dbReference type="GO" id="GO:0006508">
    <property type="term" value="P:proteolysis"/>
    <property type="evidence" value="ECO:0007669"/>
    <property type="project" value="UniProtKB-KW"/>
</dbReference>
<reference evidence="2 3" key="1">
    <citation type="submission" date="2021-03" db="EMBL/GenBank/DDBJ databases">
        <title>Genomic Encyclopedia of Type Strains, Phase III (KMG-III): the genomes of soil and plant-associated and newly described type strains.</title>
        <authorList>
            <person name="Whitman W."/>
        </authorList>
    </citation>
    <scope>NUCLEOTIDE SEQUENCE [LARGE SCALE GENOMIC DNA]</scope>
    <source>
        <strain evidence="2 3">IMMIB AFH-6</strain>
    </source>
</reference>
<dbReference type="InterPro" id="IPR008269">
    <property type="entry name" value="Lon_proteolytic"/>
</dbReference>
<keyword evidence="2" id="KW-0378">Hydrolase</keyword>
<dbReference type="Pfam" id="PF05362">
    <property type="entry name" value="Lon_C"/>
    <property type="match status" value="1"/>
</dbReference>
<dbReference type="RefSeq" id="WP_246500571.1">
    <property type="nucleotide sequence ID" value="NZ_JAGINP010000006.1"/>
</dbReference>
<keyword evidence="3" id="KW-1185">Reference proteome</keyword>
<accession>A0ABS4SI40</accession>
<comment type="caution">
    <text evidence="2">The sequence shown here is derived from an EMBL/GenBank/DDBJ whole genome shotgun (WGS) entry which is preliminary data.</text>
</comment>
<protein>
    <submittedName>
        <fullName evidence="2">ATP-dependent Lon-type protease</fullName>
    </submittedName>
</protein>
<dbReference type="EMBL" id="JAGINP010000006">
    <property type="protein sequence ID" value="MBP2292233.1"/>
    <property type="molecule type" value="Genomic_DNA"/>
</dbReference>